<evidence type="ECO:0000313" key="10">
    <source>
        <dbReference type="Proteomes" id="UP001320691"/>
    </source>
</evidence>
<comment type="caution">
    <text evidence="9">The sequence shown here is derived from an EMBL/GenBank/DDBJ whole genome shotgun (WGS) entry which is preliminary data.</text>
</comment>
<protein>
    <recommendedName>
        <fullName evidence="3">Flagellar assembly protein FliH</fullName>
    </recommendedName>
</protein>
<evidence type="ECO:0000256" key="3">
    <source>
        <dbReference type="ARBA" id="ARBA00016507"/>
    </source>
</evidence>
<dbReference type="GO" id="GO:0044781">
    <property type="term" value="P:bacterial-type flagellum organization"/>
    <property type="evidence" value="ECO:0007669"/>
    <property type="project" value="UniProtKB-KW"/>
</dbReference>
<dbReference type="EMBL" id="JANUEK010000005">
    <property type="protein sequence ID" value="MCS4280217.1"/>
    <property type="molecule type" value="Genomic_DNA"/>
</dbReference>
<evidence type="ECO:0000259" key="8">
    <source>
        <dbReference type="Pfam" id="PF02108"/>
    </source>
</evidence>
<keyword evidence="7" id="KW-1006">Bacterial flagellum protein export</keyword>
<feature type="domain" description="Flagellar assembly protein FliH/Type III secretion system HrpE" evidence="8">
    <location>
        <begin position="78"/>
        <end position="198"/>
    </location>
</feature>
<dbReference type="AlphaFoldDB" id="A0AAW5PHN4"/>
<evidence type="ECO:0000256" key="5">
    <source>
        <dbReference type="ARBA" id="ARBA00022795"/>
    </source>
</evidence>
<keyword evidence="9" id="KW-0282">Flagellum</keyword>
<comment type="function">
    <text evidence="1">Needed for flagellar regrowth and assembly.</text>
</comment>
<evidence type="ECO:0000256" key="6">
    <source>
        <dbReference type="ARBA" id="ARBA00022927"/>
    </source>
</evidence>
<gene>
    <name evidence="9" type="ORF">M2412_002210</name>
</gene>
<name>A0AAW5PHN4_9GAMM</name>
<dbReference type="PANTHER" id="PTHR34982:SF1">
    <property type="entry name" value="FLAGELLAR ASSEMBLY PROTEIN FLIH"/>
    <property type="match status" value="1"/>
</dbReference>
<evidence type="ECO:0000256" key="7">
    <source>
        <dbReference type="ARBA" id="ARBA00023225"/>
    </source>
</evidence>
<keyword evidence="9" id="KW-0969">Cilium</keyword>
<evidence type="ECO:0000256" key="1">
    <source>
        <dbReference type="ARBA" id="ARBA00003041"/>
    </source>
</evidence>
<dbReference type="GO" id="GO:0005829">
    <property type="term" value="C:cytosol"/>
    <property type="evidence" value="ECO:0007669"/>
    <property type="project" value="TreeGrafter"/>
</dbReference>
<keyword evidence="4" id="KW-0813">Transport</keyword>
<accession>A0AAW5PHN4</accession>
<evidence type="ECO:0000256" key="4">
    <source>
        <dbReference type="ARBA" id="ARBA00022448"/>
    </source>
</evidence>
<comment type="similarity">
    <text evidence="2">Belongs to the FliH family.</text>
</comment>
<proteinExistence type="inferred from homology"/>
<organism evidence="9 10">
    <name type="scientific">Stenotrophomonas rhizophila</name>
    <dbReference type="NCBI Taxonomy" id="216778"/>
    <lineage>
        <taxon>Bacteria</taxon>
        <taxon>Pseudomonadati</taxon>
        <taxon>Pseudomonadota</taxon>
        <taxon>Gammaproteobacteria</taxon>
        <taxon>Lysobacterales</taxon>
        <taxon>Lysobacteraceae</taxon>
        <taxon>Stenotrophomonas</taxon>
    </lineage>
</organism>
<evidence type="ECO:0000313" key="9">
    <source>
        <dbReference type="EMBL" id="MCS4280217.1"/>
    </source>
</evidence>
<keyword evidence="6" id="KW-0653">Protein transport</keyword>
<keyword evidence="5" id="KW-1005">Bacterial flagellum biogenesis</keyword>
<dbReference type="PANTHER" id="PTHR34982">
    <property type="entry name" value="YOP PROTEINS TRANSLOCATION PROTEIN L"/>
    <property type="match status" value="1"/>
</dbReference>
<dbReference type="GO" id="GO:0015031">
    <property type="term" value="P:protein transport"/>
    <property type="evidence" value="ECO:0007669"/>
    <property type="project" value="UniProtKB-KW"/>
</dbReference>
<dbReference type="Proteomes" id="UP001320691">
    <property type="component" value="Unassembled WGS sequence"/>
</dbReference>
<dbReference type="Pfam" id="PF02108">
    <property type="entry name" value="FliH"/>
    <property type="match status" value="1"/>
</dbReference>
<dbReference type="RefSeq" id="WP_259260923.1">
    <property type="nucleotide sequence ID" value="NZ_JANUEK010000005.1"/>
</dbReference>
<evidence type="ECO:0000256" key="2">
    <source>
        <dbReference type="ARBA" id="ARBA00006602"/>
    </source>
</evidence>
<sequence>MNAAVRWLAPDLLAVPEPAPEEEIFDLTEPDPELEPEPLLQLPTLEEIQAIQDNAEKDGFDQGHADGLAQGQAEVRRLIAQIEGILDNFSRPLVRLENEVVAALGELAVRIAGNLVGRAYEAEPELLAQLVNEAVDAVGGAAREVEVRLHPDDIAALTPVLSLSPNQRLTPDLSLSRGDLRVHAETVRIDGTLDARLRGALDAVIRKAGTTP</sequence>
<keyword evidence="9" id="KW-0966">Cell projection</keyword>
<reference evidence="9" key="1">
    <citation type="submission" date="2022-08" db="EMBL/GenBank/DDBJ databases">
        <title>Genomic analyses of the natural microbiome of Caenorhabditis elegans.</title>
        <authorList>
            <person name="Samuel B."/>
        </authorList>
    </citation>
    <scope>NUCLEOTIDE SEQUENCE</scope>
    <source>
        <strain evidence="9">BIGb0277</strain>
    </source>
</reference>
<dbReference type="InterPro" id="IPR051472">
    <property type="entry name" value="T3SS_Stator/FliH"/>
</dbReference>
<dbReference type="InterPro" id="IPR018035">
    <property type="entry name" value="Flagellar_FliH/T3SS_HrpE"/>
</dbReference>